<proteinExistence type="predicted"/>
<dbReference type="AlphaFoldDB" id="A0A074YYG9"/>
<dbReference type="OrthoDB" id="16290at2759"/>
<dbReference type="Proteomes" id="UP000054324">
    <property type="component" value="Unassembled WGS sequence"/>
</dbReference>
<dbReference type="CTD" id="20325642"/>
<evidence type="ECO:0000313" key="1">
    <source>
        <dbReference type="EMBL" id="KER19846.1"/>
    </source>
</evidence>
<dbReference type="RefSeq" id="XP_009176406.1">
    <property type="nucleotide sequence ID" value="XM_009178142.1"/>
</dbReference>
<dbReference type="KEGG" id="ovi:T265_11474"/>
<dbReference type="GeneID" id="20325642"/>
<evidence type="ECO:0000313" key="2">
    <source>
        <dbReference type="Proteomes" id="UP000054324"/>
    </source>
</evidence>
<accession>A0A074YYG9</accession>
<organism evidence="1 2">
    <name type="scientific">Opisthorchis viverrini</name>
    <name type="common">Southeast Asian liver fluke</name>
    <dbReference type="NCBI Taxonomy" id="6198"/>
    <lineage>
        <taxon>Eukaryota</taxon>
        <taxon>Metazoa</taxon>
        <taxon>Spiralia</taxon>
        <taxon>Lophotrochozoa</taxon>
        <taxon>Platyhelminthes</taxon>
        <taxon>Trematoda</taxon>
        <taxon>Digenea</taxon>
        <taxon>Opisthorchiida</taxon>
        <taxon>Opisthorchiata</taxon>
        <taxon>Opisthorchiidae</taxon>
        <taxon>Opisthorchis</taxon>
    </lineage>
</organism>
<protein>
    <submittedName>
        <fullName evidence="1">Uncharacterized protein</fullName>
    </submittedName>
</protein>
<name>A0A074YYG9_OPIVI</name>
<gene>
    <name evidence="1" type="ORF">T265_11474</name>
</gene>
<sequence length="156" mass="17097">MKPADRTTSRDQSSAQAGSTYINTHATLLITPPPTHRSTHLRLGSSSRRIWRLTNSSKETSGTNSAGRGPVALRMAIQLSIENPFGGPSYHATERRVGILPGCPNLVRGSRETEVGFEPRTFRSVNSRSNHLSPSYDQERPDPCGILWPKCDLNAS</sequence>
<keyword evidence="2" id="KW-1185">Reference proteome</keyword>
<dbReference type="EMBL" id="KL597128">
    <property type="protein sequence ID" value="KER19846.1"/>
    <property type="molecule type" value="Genomic_DNA"/>
</dbReference>
<reference evidence="1 2" key="1">
    <citation type="submission" date="2013-11" db="EMBL/GenBank/DDBJ databases">
        <title>Opisthorchis viverrini - life in the bile duct.</title>
        <authorList>
            <person name="Young N.D."/>
            <person name="Nagarajan N."/>
            <person name="Lin S.J."/>
            <person name="Korhonen P.K."/>
            <person name="Jex A.R."/>
            <person name="Hall R.S."/>
            <person name="Safavi-Hemami H."/>
            <person name="Kaewkong W."/>
            <person name="Bertrand D."/>
            <person name="Gao S."/>
            <person name="Seet Q."/>
            <person name="Wongkham S."/>
            <person name="Teh B.T."/>
            <person name="Wongkham C."/>
            <person name="Intapan P.M."/>
            <person name="Maleewong W."/>
            <person name="Yang X."/>
            <person name="Hu M."/>
            <person name="Wang Z."/>
            <person name="Hofmann A."/>
            <person name="Sternberg P.W."/>
            <person name="Tan P."/>
            <person name="Wang J."/>
            <person name="Gasser R.B."/>
        </authorList>
    </citation>
    <scope>NUCLEOTIDE SEQUENCE [LARGE SCALE GENOMIC DNA]</scope>
</reference>